<evidence type="ECO:0000313" key="2">
    <source>
        <dbReference type="Proteomes" id="UP001159427"/>
    </source>
</evidence>
<dbReference type="EMBL" id="CALNXI010000023">
    <property type="protein sequence ID" value="CAH3015384.1"/>
    <property type="molecule type" value="Genomic_DNA"/>
</dbReference>
<name>A0ABN8LE71_9CNID</name>
<organism evidence="1 2">
    <name type="scientific">Porites evermanni</name>
    <dbReference type="NCBI Taxonomy" id="104178"/>
    <lineage>
        <taxon>Eukaryota</taxon>
        <taxon>Metazoa</taxon>
        <taxon>Cnidaria</taxon>
        <taxon>Anthozoa</taxon>
        <taxon>Hexacorallia</taxon>
        <taxon>Scleractinia</taxon>
        <taxon>Fungiina</taxon>
        <taxon>Poritidae</taxon>
        <taxon>Porites</taxon>
    </lineage>
</organism>
<reference evidence="1 2" key="1">
    <citation type="submission" date="2022-05" db="EMBL/GenBank/DDBJ databases">
        <authorList>
            <consortium name="Genoscope - CEA"/>
            <person name="William W."/>
        </authorList>
    </citation>
    <scope>NUCLEOTIDE SEQUENCE [LARGE SCALE GENOMIC DNA]</scope>
</reference>
<dbReference type="Proteomes" id="UP001159427">
    <property type="component" value="Unassembled WGS sequence"/>
</dbReference>
<accession>A0ABN8LE71</accession>
<keyword evidence="2" id="KW-1185">Reference proteome</keyword>
<gene>
    <name evidence="1" type="ORF">PEVE_00016522</name>
</gene>
<proteinExistence type="predicted"/>
<comment type="caution">
    <text evidence="1">The sequence shown here is derived from an EMBL/GenBank/DDBJ whole genome shotgun (WGS) entry which is preliminary data.</text>
</comment>
<protein>
    <submittedName>
        <fullName evidence="1">Uncharacterized protein</fullName>
    </submittedName>
</protein>
<evidence type="ECO:0000313" key="1">
    <source>
        <dbReference type="EMBL" id="CAH3015384.1"/>
    </source>
</evidence>
<sequence>MNLLDFRMYSTKLALTSFLITDEILKRLVCTVKKQLSPTKYNPLCQKMAAFWRSSMPVYIKFPFAGCNCTVLNWIPM</sequence>